<evidence type="ECO:0000256" key="4">
    <source>
        <dbReference type="ARBA" id="ARBA00010617"/>
    </source>
</evidence>
<keyword evidence="11 13" id="KW-0503">Monooxygenase</keyword>
<evidence type="ECO:0000256" key="8">
    <source>
        <dbReference type="ARBA" id="ARBA00022848"/>
    </source>
</evidence>
<keyword evidence="7" id="KW-0256">Endoplasmic reticulum</keyword>
<comment type="caution">
    <text evidence="14">The sequence shown here is derived from an EMBL/GenBank/DDBJ whole genome shotgun (WGS) entry which is preliminary data.</text>
</comment>
<dbReference type="InterPro" id="IPR036396">
    <property type="entry name" value="Cyt_P450_sf"/>
</dbReference>
<evidence type="ECO:0000256" key="9">
    <source>
        <dbReference type="ARBA" id="ARBA00023002"/>
    </source>
</evidence>
<evidence type="ECO:0000256" key="12">
    <source>
        <dbReference type="ARBA" id="ARBA00023136"/>
    </source>
</evidence>
<accession>A0ABP1Q0Y2</accession>
<comment type="cofactor">
    <cofactor evidence="1">
        <name>heme</name>
        <dbReference type="ChEBI" id="CHEBI:30413"/>
    </cofactor>
</comment>
<evidence type="ECO:0000313" key="14">
    <source>
        <dbReference type="EMBL" id="CAL8085206.1"/>
    </source>
</evidence>
<evidence type="ECO:0008006" key="16">
    <source>
        <dbReference type="Google" id="ProtNLM"/>
    </source>
</evidence>
<evidence type="ECO:0000256" key="3">
    <source>
        <dbReference type="ARBA" id="ARBA00004586"/>
    </source>
</evidence>
<dbReference type="PANTHER" id="PTHR24291:SF189">
    <property type="entry name" value="CYTOCHROME P450 4C3-RELATED"/>
    <property type="match status" value="1"/>
</dbReference>
<keyword evidence="6 13" id="KW-0479">Metal-binding</keyword>
<comment type="subcellular location">
    <subcellularLocation>
        <location evidence="3">Endoplasmic reticulum membrane</location>
    </subcellularLocation>
    <subcellularLocation>
        <location evidence="2">Microsome membrane</location>
    </subcellularLocation>
</comment>
<keyword evidence="8" id="KW-0492">Microsome</keyword>
<keyword evidence="12" id="KW-0472">Membrane</keyword>
<dbReference type="InterPro" id="IPR002401">
    <property type="entry name" value="Cyt_P450_E_grp-I"/>
</dbReference>
<keyword evidence="10 13" id="KW-0408">Iron</keyword>
<dbReference type="Pfam" id="PF00067">
    <property type="entry name" value="p450"/>
    <property type="match status" value="1"/>
</dbReference>
<dbReference type="PANTHER" id="PTHR24291">
    <property type="entry name" value="CYTOCHROME P450 FAMILY 4"/>
    <property type="match status" value="1"/>
</dbReference>
<keyword evidence="5 13" id="KW-0349">Heme</keyword>
<sequence length="523" mass="60687">MDISTYSPPLTDKSSLRNFLIVFFTTLFLARVVQRLLTSILKSKSQTGSNEDDIYKAYKNLGGPQPFPLRLIGNGYLIIYKNDLLRMIVDMPRKYGLCYKLTVFNEDFVVLNSPEAAQALMMSPSMGHVRRGRLMEKIWPEEIESFVLYPGGEKFKNTRKMLAYPFKYKALKEHNHCFHKHSEKLVQQLETRFNGGDGTYIGIASDLLKKCTFRISSETLMGVDLDDTEGGEVFCENLDELMKIFTRRVYQPWLLIPLIWRLSSEYRKMKEVCDKMEKVTLKVIEKHKEKANLNQNDLSNTMIEVMFRNGVDEKLIFYEVAVMLGVANETTPLTAEQAMFFLSLHPNHQKLCHEEIDAVYNDPINWKSGVLEFEALKELKQLERCINETLRINPLTIIMRQLETPLRIDEKLVIPKGVSVIMPPYALHHQPQYYPDPEKYDPDRFLPDEVKKRHAFAFVPFSAGQRGCIGMKLAMIELKVILATILRHFEVKTVDTKEDLKFVIDPTIKPSRPIRFTLKKRQN</sequence>
<dbReference type="PRINTS" id="PR00463">
    <property type="entry name" value="EP450I"/>
</dbReference>
<evidence type="ECO:0000256" key="11">
    <source>
        <dbReference type="ARBA" id="ARBA00023033"/>
    </source>
</evidence>
<organism evidence="14 15">
    <name type="scientific">Orchesella dallaii</name>
    <dbReference type="NCBI Taxonomy" id="48710"/>
    <lineage>
        <taxon>Eukaryota</taxon>
        <taxon>Metazoa</taxon>
        <taxon>Ecdysozoa</taxon>
        <taxon>Arthropoda</taxon>
        <taxon>Hexapoda</taxon>
        <taxon>Collembola</taxon>
        <taxon>Entomobryomorpha</taxon>
        <taxon>Entomobryoidea</taxon>
        <taxon>Orchesellidae</taxon>
        <taxon>Orchesellinae</taxon>
        <taxon>Orchesella</taxon>
    </lineage>
</organism>
<dbReference type="InterPro" id="IPR017972">
    <property type="entry name" value="Cyt_P450_CS"/>
</dbReference>
<evidence type="ECO:0000313" key="15">
    <source>
        <dbReference type="Proteomes" id="UP001642540"/>
    </source>
</evidence>
<dbReference type="EMBL" id="CAXLJM020000019">
    <property type="protein sequence ID" value="CAL8085206.1"/>
    <property type="molecule type" value="Genomic_DNA"/>
</dbReference>
<proteinExistence type="inferred from homology"/>
<evidence type="ECO:0000256" key="6">
    <source>
        <dbReference type="ARBA" id="ARBA00022723"/>
    </source>
</evidence>
<dbReference type="Gene3D" id="1.10.630.10">
    <property type="entry name" value="Cytochrome P450"/>
    <property type="match status" value="1"/>
</dbReference>
<name>A0ABP1Q0Y2_9HEXA</name>
<keyword evidence="15" id="KW-1185">Reference proteome</keyword>
<evidence type="ECO:0000256" key="13">
    <source>
        <dbReference type="RuleBase" id="RU000461"/>
    </source>
</evidence>
<dbReference type="InterPro" id="IPR050196">
    <property type="entry name" value="Cytochrome_P450_Monoox"/>
</dbReference>
<dbReference type="InterPro" id="IPR001128">
    <property type="entry name" value="Cyt_P450"/>
</dbReference>
<keyword evidence="9 13" id="KW-0560">Oxidoreductase</keyword>
<evidence type="ECO:0000256" key="2">
    <source>
        <dbReference type="ARBA" id="ARBA00004524"/>
    </source>
</evidence>
<reference evidence="14 15" key="1">
    <citation type="submission" date="2024-08" db="EMBL/GenBank/DDBJ databases">
        <authorList>
            <person name="Cucini C."/>
            <person name="Frati F."/>
        </authorList>
    </citation>
    <scope>NUCLEOTIDE SEQUENCE [LARGE SCALE GENOMIC DNA]</scope>
</reference>
<dbReference type="Proteomes" id="UP001642540">
    <property type="component" value="Unassembled WGS sequence"/>
</dbReference>
<comment type="similarity">
    <text evidence="4 13">Belongs to the cytochrome P450 family.</text>
</comment>
<dbReference type="PROSITE" id="PS00086">
    <property type="entry name" value="CYTOCHROME_P450"/>
    <property type="match status" value="1"/>
</dbReference>
<evidence type="ECO:0000256" key="10">
    <source>
        <dbReference type="ARBA" id="ARBA00023004"/>
    </source>
</evidence>
<protein>
    <recommendedName>
        <fullName evidence="16">Cytochrome P450</fullName>
    </recommendedName>
</protein>
<dbReference type="SUPFAM" id="SSF48264">
    <property type="entry name" value="Cytochrome P450"/>
    <property type="match status" value="1"/>
</dbReference>
<evidence type="ECO:0000256" key="7">
    <source>
        <dbReference type="ARBA" id="ARBA00022824"/>
    </source>
</evidence>
<gene>
    <name evidence="14" type="ORF">ODALV1_LOCUS6040</name>
</gene>
<evidence type="ECO:0000256" key="5">
    <source>
        <dbReference type="ARBA" id="ARBA00022617"/>
    </source>
</evidence>
<evidence type="ECO:0000256" key="1">
    <source>
        <dbReference type="ARBA" id="ARBA00001971"/>
    </source>
</evidence>
<dbReference type="PRINTS" id="PR00385">
    <property type="entry name" value="P450"/>
</dbReference>